<reference evidence="2" key="1">
    <citation type="journal article" date="2022" name="Mol. Ecol. Resour.">
        <title>The genomes of chicory, endive, great burdock and yacon provide insights into Asteraceae palaeo-polyploidization history and plant inulin production.</title>
        <authorList>
            <person name="Fan W."/>
            <person name="Wang S."/>
            <person name="Wang H."/>
            <person name="Wang A."/>
            <person name="Jiang F."/>
            <person name="Liu H."/>
            <person name="Zhao H."/>
            <person name="Xu D."/>
            <person name="Zhang Y."/>
        </authorList>
    </citation>
    <scope>NUCLEOTIDE SEQUENCE [LARGE SCALE GENOMIC DNA]</scope>
    <source>
        <strain evidence="2">cv. Yunnan</strain>
    </source>
</reference>
<dbReference type="EMBL" id="CM042028">
    <property type="protein sequence ID" value="KAI3800046.1"/>
    <property type="molecule type" value="Genomic_DNA"/>
</dbReference>
<evidence type="ECO:0000313" key="2">
    <source>
        <dbReference type="Proteomes" id="UP001056120"/>
    </source>
</evidence>
<gene>
    <name evidence="1" type="ORF">L1987_35353</name>
</gene>
<reference evidence="1 2" key="2">
    <citation type="journal article" date="2022" name="Mol. Ecol. Resour.">
        <title>The genomes of chicory, endive, great burdock and yacon provide insights into Asteraceae paleo-polyploidization history and plant inulin production.</title>
        <authorList>
            <person name="Fan W."/>
            <person name="Wang S."/>
            <person name="Wang H."/>
            <person name="Wang A."/>
            <person name="Jiang F."/>
            <person name="Liu H."/>
            <person name="Zhao H."/>
            <person name="Xu D."/>
            <person name="Zhang Y."/>
        </authorList>
    </citation>
    <scope>NUCLEOTIDE SEQUENCE [LARGE SCALE GENOMIC DNA]</scope>
    <source>
        <strain evidence="2">cv. Yunnan</strain>
        <tissue evidence="1">Leaves</tissue>
    </source>
</reference>
<accession>A0ACB9HX42</accession>
<comment type="caution">
    <text evidence="1">The sequence shown here is derived from an EMBL/GenBank/DDBJ whole genome shotgun (WGS) entry which is preliminary data.</text>
</comment>
<sequence>MQAHVMFNMSKNSFSGLLQQSHVTPILMQIQSFFPIYSFISSSFLNRTETFVSVPNKTKKTLKFNTRNSV</sequence>
<evidence type="ECO:0000313" key="1">
    <source>
        <dbReference type="EMBL" id="KAI3800046.1"/>
    </source>
</evidence>
<protein>
    <submittedName>
        <fullName evidence="1">Uncharacterized protein</fullName>
    </submittedName>
</protein>
<organism evidence="1 2">
    <name type="scientific">Smallanthus sonchifolius</name>
    <dbReference type="NCBI Taxonomy" id="185202"/>
    <lineage>
        <taxon>Eukaryota</taxon>
        <taxon>Viridiplantae</taxon>
        <taxon>Streptophyta</taxon>
        <taxon>Embryophyta</taxon>
        <taxon>Tracheophyta</taxon>
        <taxon>Spermatophyta</taxon>
        <taxon>Magnoliopsida</taxon>
        <taxon>eudicotyledons</taxon>
        <taxon>Gunneridae</taxon>
        <taxon>Pentapetalae</taxon>
        <taxon>asterids</taxon>
        <taxon>campanulids</taxon>
        <taxon>Asterales</taxon>
        <taxon>Asteraceae</taxon>
        <taxon>Asteroideae</taxon>
        <taxon>Heliantheae alliance</taxon>
        <taxon>Millerieae</taxon>
        <taxon>Smallanthus</taxon>
    </lineage>
</organism>
<proteinExistence type="predicted"/>
<keyword evidence="2" id="KW-1185">Reference proteome</keyword>
<dbReference type="Proteomes" id="UP001056120">
    <property type="component" value="Linkage Group LG11"/>
</dbReference>
<name>A0ACB9HX42_9ASTR</name>